<feature type="domain" description="Retrotransposon gag" evidence="1">
    <location>
        <begin position="27"/>
        <end position="89"/>
    </location>
</feature>
<organism evidence="2 3">
    <name type="scientific">Escallonia herrerae</name>
    <dbReference type="NCBI Taxonomy" id="1293975"/>
    <lineage>
        <taxon>Eukaryota</taxon>
        <taxon>Viridiplantae</taxon>
        <taxon>Streptophyta</taxon>
        <taxon>Embryophyta</taxon>
        <taxon>Tracheophyta</taxon>
        <taxon>Spermatophyta</taxon>
        <taxon>Magnoliopsida</taxon>
        <taxon>eudicotyledons</taxon>
        <taxon>Gunneridae</taxon>
        <taxon>Pentapetalae</taxon>
        <taxon>asterids</taxon>
        <taxon>campanulids</taxon>
        <taxon>Escalloniales</taxon>
        <taxon>Escalloniaceae</taxon>
        <taxon>Escallonia</taxon>
    </lineage>
</organism>
<dbReference type="Proteomes" id="UP001188597">
    <property type="component" value="Unassembled WGS sequence"/>
</dbReference>
<comment type="caution">
    <text evidence="2">The sequence shown here is derived from an EMBL/GenBank/DDBJ whole genome shotgun (WGS) entry which is preliminary data.</text>
</comment>
<evidence type="ECO:0000313" key="2">
    <source>
        <dbReference type="EMBL" id="KAK3018816.1"/>
    </source>
</evidence>
<evidence type="ECO:0000313" key="3">
    <source>
        <dbReference type="Proteomes" id="UP001188597"/>
    </source>
</evidence>
<reference evidence="2" key="1">
    <citation type="submission" date="2022-12" db="EMBL/GenBank/DDBJ databases">
        <title>Draft genome assemblies for two species of Escallonia (Escalloniales).</title>
        <authorList>
            <person name="Chanderbali A."/>
            <person name="Dervinis C."/>
            <person name="Anghel I."/>
            <person name="Soltis D."/>
            <person name="Soltis P."/>
            <person name="Zapata F."/>
        </authorList>
    </citation>
    <scope>NUCLEOTIDE SEQUENCE</scope>
    <source>
        <strain evidence="2">UCBG64.0493</strain>
        <tissue evidence="2">Leaf</tissue>
    </source>
</reference>
<protein>
    <recommendedName>
        <fullName evidence="1">Retrotransposon gag domain-containing protein</fullName>
    </recommendedName>
</protein>
<dbReference type="EMBL" id="JAVXUP010000913">
    <property type="protein sequence ID" value="KAK3018816.1"/>
    <property type="molecule type" value="Genomic_DNA"/>
</dbReference>
<proteinExistence type="predicted"/>
<name>A0AA88W0B5_9ASTE</name>
<dbReference type="Pfam" id="PF03732">
    <property type="entry name" value="Retrotrans_gag"/>
    <property type="match status" value="1"/>
</dbReference>
<sequence length="92" mass="11378">MEIDNWIQGIEKVFTRMGCPEAEKVMYATFMLEKNAYSWWLMEQRKHEMDKEPYTWEKFREAFKEKYQPKSVRLQKKMDFIKLKQGNKETSR</sequence>
<dbReference type="InterPro" id="IPR005162">
    <property type="entry name" value="Retrotrans_gag_dom"/>
</dbReference>
<dbReference type="AlphaFoldDB" id="A0AA88W0B5"/>
<evidence type="ECO:0000259" key="1">
    <source>
        <dbReference type="Pfam" id="PF03732"/>
    </source>
</evidence>
<accession>A0AA88W0B5</accession>
<gene>
    <name evidence="2" type="ORF">RJ639_003048</name>
</gene>
<keyword evidence="3" id="KW-1185">Reference proteome</keyword>